<evidence type="ECO:0000313" key="3">
    <source>
        <dbReference type="EMBL" id="MDG4511906.1"/>
    </source>
</evidence>
<evidence type="ECO:0000313" key="4">
    <source>
        <dbReference type="Proteomes" id="UP001152879"/>
    </source>
</evidence>
<reference evidence="3" key="1">
    <citation type="submission" date="2022-07" db="EMBL/GenBank/DDBJ databases">
        <title>Whole Genome Sequencing of Streptococcus suis.</title>
        <authorList>
            <person name="Dai X."/>
            <person name="Huang J."/>
            <person name="Wang L."/>
        </authorList>
    </citation>
    <scope>NUCLEOTIDE SEQUENCE</scope>
    <source>
        <strain evidence="3">SFB2</strain>
    </source>
</reference>
<dbReference type="Pfam" id="PF07563">
    <property type="entry name" value="DUF1541"/>
    <property type="match status" value="2"/>
</dbReference>
<protein>
    <submittedName>
        <fullName evidence="3">YdhK family protein</fullName>
    </submittedName>
</protein>
<gene>
    <name evidence="3" type="ORF">NOL15_03410</name>
</gene>
<feature type="compositionally biased region" description="Low complexity" evidence="1">
    <location>
        <begin position="79"/>
        <end position="98"/>
    </location>
</feature>
<evidence type="ECO:0000256" key="1">
    <source>
        <dbReference type="SAM" id="MobiDB-lite"/>
    </source>
</evidence>
<accession>A0A9X4MHY0</accession>
<proteinExistence type="predicted"/>
<dbReference type="Proteomes" id="UP001152879">
    <property type="component" value="Unassembled WGS sequence"/>
</dbReference>
<dbReference type="InterPro" id="IPR011438">
    <property type="entry name" value="DUF1541"/>
</dbReference>
<evidence type="ECO:0000259" key="2">
    <source>
        <dbReference type="Pfam" id="PF07563"/>
    </source>
</evidence>
<dbReference type="EMBL" id="JANFML010000006">
    <property type="protein sequence ID" value="MDG4511906.1"/>
    <property type="molecule type" value="Genomic_DNA"/>
</dbReference>
<dbReference type="RefSeq" id="WP_239604282.1">
    <property type="nucleotide sequence ID" value="NZ_JAIMEP010000031.1"/>
</dbReference>
<dbReference type="Gene3D" id="2.30.30.1210">
    <property type="entry name" value="Domain of unknown function DUF1541"/>
    <property type="match status" value="1"/>
</dbReference>
<organism evidence="3 4">
    <name type="scientific">Streptococcus suis</name>
    <dbReference type="NCBI Taxonomy" id="1307"/>
    <lineage>
        <taxon>Bacteria</taxon>
        <taxon>Bacillati</taxon>
        <taxon>Bacillota</taxon>
        <taxon>Bacilli</taxon>
        <taxon>Lactobacillales</taxon>
        <taxon>Streptococcaceae</taxon>
        <taxon>Streptococcus</taxon>
    </lineage>
</organism>
<dbReference type="AlphaFoldDB" id="A0A9X4MHY0"/>
<feature type="domain" description="DUF1541" evidence="2">
    <location>
        <begin position="127"/>
        <end position="178"/>
    </location>
</feature>
<feature type="compositionally biased region" description="Basic and acidic residues" evidence="1">
    <location>
        <begin position="99"/>
        <end position="110"/>
    </location>
</feature>
<feature type="domain" description="DUF1541" evidence="2">
    <location>
        <begin position="191"/>
        <end position="241"/>
    </location>
</feature>
<sequence length="248" mass="27285">MSDNKEINFYNIPIVDYLFSIGEPIEKQSGSYYQHKKHDSLKIYFFKFRRKKMKQNKKWIGTILLSSALLLGACGSDEINESTGTDTNQTTTEETSSESGDHGGMVHDESGEIPAGLEEAENPTYNVGETATITDGHMEGMEGAEATIVGAFDTVAYEVSYDPTNGGPREENHKWVIHQEIADAGEEPFEPGDEVTLEANHTEGMEGATATIDDAKSTTVYVIDYQPTTGGEEVKNHKWVTDSELSAE</sequence>
<name>A0A9X4MHY0_STRSU</name>
<feature type="region of interest" description="Disordered" evidence="1">
    <location>
        <begin position="79"/>
        <end position="110"/>
    </location>
</feature>
<comment type="caution">
    <text evidence="3">The sequence shown here is derived from an EMBL/GenBank/DDBJ whole genome shotgun (WGS) entry which is preliminary data.</text>
</comment>